<evidence type="ECO:0000313" key="7">
    <source>
        <dbReference type="Proteomes" id="UP000605670"/>
    </source>
</evidence>
<evidence type="ECO:0000256" key="2">
    <source>
        <dbReference type="ARBA" id="ARBA00006739"/>
    </source>
</evidence>
<reference evidence="6" key="1">
    <citation type="journal article" date="2014" name="Int. J. Syst. Evol. Microbiol.">
        <title>Complete genome sequence of Corynebacterium casei LMG S-19264T (=DSM 44701T), isolated from a smear-ripened cheese.</title>
        <authorList>
            <consortium name="US DOE Joint Genome Institute (JGI-PGF)"/>
            <person name="Walter F."/>
            <person name="Albersmeier A."/>
            <person name="Kalinowski J."/>
            <person name="Ruckert C."/>
        </authorList>
    </citation>
    <scope>NUCLEOTIDE SEQUENCE</scope>
    <source>
        <strain evidence="6">CGMCC 1.12160</strain>
    </source>
</reference>
<proteinExistence type="inferred from homology"/>
<organism evidence="6 7">
    <name type="scientific">Ornithinimicrobium tianjinense</name>
    <dbReference type="NCBI Taxonomy" id="1195761"/>
    <lineage>
        <taxon>Bacteria</taxon>
        <taxon>Bacillati</taxon>
        <taxon>Actinomycetota</taxon>
        <taxon>Actinomycetes</taxon>
        <taxon>Micrococcales</taxon>
        <taxon>Ornithinimicrobiaceae</taxon>
        <taxon>Ornithinimicrobium</taxon>
    </lineage>
</organism>
<evidence type="ECO:0000256" key="1">
    <source>
        <dbReference type="ARBA" id="ARBA00004776"/>
    </source>
</evidence>
<comment type="pathway">
    <text evidence="1">Cell wall biogenesis; cell wall polysaccharide biosynthesis.</text>
</comment>
<dbReference type="AlphaFoldDB" id="A0A917BQZ3"/>
<keyword evidence="4" id="KW-0808">Transferase</keyword>
<evidence type="ECO:0000256" key="3">
    <source>
        <dbReference type="ARBA" id="ARBA00022676"/>
    </source>
</evidence>
<reference evidence="6" key="2">
    <citation type="submission" date="2020-09" db="EMBL/GenBank/DDBJ databases">
        <authorList>
            <person name="Sun Q."/>
            <person name="Zhou Y."/>
        </authorList>
    </citation>
    <scope>NUCLEOTIDE SEQUENCE</scope>
    <source>
        <strain evidence="6">CGMCC 1.12160</strain>
    </source>
</reference>
<sequence length="321" mass="35004">MGQADLPTLSVVIVTYGRATFLERCLRSLHGEGADISQLVVVDASPEPSQELAENAYTGLLYLHAPELAGHMTRARNRALLHVEGDVIAYLDDDVVVHPGWARAVRLGFHEEAIDALVGRTLNGQTGEEDPTQPIGTLERDGRLTAGFAAAAPGRLTVAHGIGANMSFTREALRRLGGFRDDYPGTALREDTDIFLRIQRLGGVAMFDPAAVVDHLPAPHVRGRRFDTRYKLYGRRNHIVLLARHGGLASAQLRRWMQGQLADVMRVPGVRRKIERFGVTTLGLVWGVAAAFRQAGLRPLAPERSGVDASSIRASLQDPVH</sequence>
<dbReference type="InterPro" id="IPR029044">
    <property type="entry name" value="Nucleotide-diphossugar_trans"/>
</dbReference>
<dbReference type="PANTHER" id="PTHR43179">
    <property type="entry name" value="RHAMNOSYLTRANSFERASE WBBL"/>
    <property type="match status" value="1"/>
</dbReference>
<comment type="similarity">
    <text evidence="2">Belongs to the glycosyltransferase 2 family.</text>
</comment>
<keyword evidence="7" id="KW-1185">Reference proteome</keyword>
<dbReference type="Proteomes" id="UP000605670">
    <property type="component" value="Unassembled WGS sequence"/>
</dbReference>
<protein>
    <recommendedName>
        <fullName evidence="5">Glycosyltransferase 2-like domain-containing protein</fullName>
    </recommendedName>
</protein>
<evidence type="ECO:0000256" key="4">
    <source>
        <dbReference type="ARBA" id="ARBA00022679"/>
    </source>
</evidence>
<evidence type="ECO:0000313" key="6">
    <source>
        <dbReference type="EMBL" id="GGF53634.1"/>
    </source>
</evidence>
<dbReference type="Gene3D" id="3.90.550.10">
    <property type="entry name" value="Spore Coat Polysaccharide Biosynthesis Protein SpsA, Chain A"/>
    <property type="match status" value="1"/>
</dbReference>
<evidence type="ECO:0000259" key="5">
    <source>
        <dbReference type="Pfam" id="PF00535"/>
    </source>
</evidence>
<dbReference type="PANTHER" id="PTHR43179:SF12">
    <property type="entry name" value="GALACTOFURANOSYLTRANSFERASE GLFT2"/>
    <property type="match status" value="1"/>
</dbReference>
<keyword evidence="3" id="KW-0328">Glycosyltransferase</keyword>
<dbReference type="Pfam" id="PF00535">
    <property type="entry name" value="Glycos_transf_2"/>
    <property type="match status" value="1"/>
</dbReference>
<dbReference type="EMBL" id="BMEM01000003">
    <property type="protein sequence ID" value="GGF53634.1"/>
    <property type="molecule type" value="Genomic_DNA"/>
</dbReference>
<dbReference type="RefSeq" id="WP_188430700.1">
    <property type="nucleotide sequence ID" value="NZ_BAABKH010000003.1"/>
</dbReference>
<accession>A0A917BQZ3</accession>
<dbReference type="InterPro" id="IPR001173">
    <property type="entry name" value="Glyco_trans_2-like"/>
</dbReference>
<feature type="domain" description="Glycosyltransferase 2-like" evidence="5">
    <location>
        <begin position="10"/>
        <end position="176"/>
    </location>
</feature>
<name>A0A917BQZ3_9MICO</name>
<dbReference type="GO" id="GO:0016757">
    <property type="term" value="F:glycosyltransferase activity"/>
    <property type="evidence" value="ECO:0007669"/>
    <property type="project" value="UniProtKB-KW"/>
</dbReference>
<comment type="caution">
    <text evidence="6">The sequence shown here is derived from an EMBL/GenBank/DDBJ whole genome shotgun (WGS) entry which is preliminary data.</text>
</comment>
<dbReference type="SUPFAM" id="SSF53448">
    <property type="entry name" value="Nucleotide-diphospho-sugar transferases"/>
    <property type="match status" value="1"/>
</dbReference>
<gene>
    <name evidence="6" type="ORF">GCM10011366_21830</name>
</gene>